<dbReference type="Pfam" id="PF02758">
    <property type="entry name" value="PYRIN"/>
    <property type="match status" value="1"/>
</dbReference>
<keyword evidence="3" id="KW-1185">Reference proteome</keyword>
<dbReference type="InterPro" id="IPR004020">
    <property type="entry name" value="DAPIN"/>
</dbReference>
<organism evidence="2 3">
    <name type="scientific">Xenoophorus captivus</name>
    <dbReference type="NCBI Taxonomy" id="1517983"/>
    <lineage>
        <taxon>Eukaryota</taxon>
        <taxon>Metazoa</taxon>
        <taxon>Chordata</taxon>
        <taxon>Craniata</taxon>
        <taxon>Vertebrata</taxon>
        <taxon>Euteleostomi</taxon>
        <taxon>Actinopterygii</taxon>
        <taxon>Neopterygii</taxon>
        <taxon>Teleostei</taxon>
        <taxon>Neoteleostei</taxon>
        <taxon>Acanthomorphata</taxon>
        <taxon>Ovalentaria</taxon>
        <taxon>Atherinomorphae</taxon>
        <taxon>Cyprinodontiformes</taxon>
        <taxon>Goodeidae</taxon>
        <taxon>Xenoophorus</taxon>
    </lineage>
</organism>
<evidence type="ECO:0000313" key="2">
    <source>
        <dbReference type="EMBL" id="MEQ2208121.1"/>
    </source>
</evidence>
<proteinExistence type="predicted"/>
<name>A0ABV0RJH4_9TELE</name>
<protein>
    <recommendedName>
        <fullName evidence="1">Pyrin domain-containing protein</fullName>
    </recommendedName>
</protein>
<accession>A0ABV0RJH4</accession>
<gene>
    <name evidence="2" type="ORF">XENOCAPTIV_026220</name>
</gene>
<sequence length="107" mass="12228">MPPNSPKKLLKNSLESLAMENCEKFISELLDRRDGVRMNQVEGKSFLKVADVMISVYTERGALEGCQNNPTFRLFYLHILTCFTVFSARNLISIHRGSYLTLTSEPR</sequence>
<dbReference type="Gene3D" id="1.10.533.10">
    <property type="entry name" value="Death Domain, Fas"/>
    <property type="match status" value="1"/>
</dbReference>
<evidence type="ECO:0000313" key="3">
    <source>
        <dbReference type="Proteomes" id="UP001434883"/>
    </source>
</evidence>
<dbReference type="PROSITE" id="PS50824">
    <property type="entry name" value="DAPIN"/>
    <property type="match status" value="1"/>
</dbReference>
<dbReference type="Proteomes" id="UP001434883">
    <property type="component" value="Unassembled WGS sequence"/>
</dbReference>
<comment type="caution">
    <text evidence="2">The sequence shown here is derived from an EMBL/GenBank/DDBJ whole genome shotgun (WGS) entry which is preliminary data.</text>
</comment>
<feature type="domain" description="Pyrin" evidence="1">
    <location>
        <begin position="1"/>
        <end position="64"/>
    </location>
</feature>
<evidence type="ECO:0000259" key="1">
    <source>
        <dbReference type="PROSITE" id="PS50824"/>
    </source>
</evidence>
<dbReference type="InterPro" id="IPR011029">
    <property type="entry name" value="DEATH-like_dom_sf"/>
</dbReference>
<reference evidence="2 3" key="1">
    <citation type="submission" date="2021-06" db="EMBL/GenBank/DDBJ databases">
        <authorList>
            <person name="Palmer J.M."/>
        </authorList>
    </citation>
    <scope>NUCLEOTIDE SEQUENCE [LARGE SCALE GENOMIC DNA]</scope>
    <source>
        <strain evidence="2 3">XC_2019</strain>
        <tissue evidence="2">Muscle</tissue>
    </source>
</reference>
<dbReference type="EMBL" id="JAHRIN010048491">
    <property type="protein sequence ID" value="MEQ2208121.1"/>
    <property type="molecule type" value="Genomic_DNA"/>
</dbReference>